<proteinExistence type="predicted"/>
<sequence length="192" mass="22015">MTRRARDLELLDLLDTHKGVPFEGDVWRIVREEREPLLGYPAGARWDPGSFDVLYTSLEREGSLEEIHFHLSRQPVFPSKIRSVLHRIAVRTQRTLRIANLAELKALGVSPETYGSLSYERTQEIGDAAAFLGFDGILAPSARWPCPNLVLFTERFTPADLSVVSSEPVDWGDWKKRRDAERKRRERKSSLE</sequence>
<evidence type="ECO:0000313" key="2">
    <source>
        <dbReference type="EMBL" id="KUM26717.1"/>
    </source>
</evidence>
<protein>
    <recommendedName>
        <fullName evidence="1">RES domain-containing protein</fullName>
    </recommendedName>
</protein>
<dbReference type="OrthoDB" id="7360548at2"/>
<dbReference type="SMART" id="SM00953">
    <property type="entry name" value="RES"/>
    <property type="match status" value="1"/>
</dbReference>
<dbReference type="AlphaFoldDB" id="A0A101KTM8"/>
<evidence type="ECO:0000313" key="3">
    <source>
        <dbReference type="Proteomes" id="UP000053176"/>
    </source>
</evidence>
<accession>A0A101KTM8</accession>
<comment type="caution">
    <text evidence="2">The sequence shown here is derived from an EMBL/GenBank/DDBJ whole genome shotgun (WGS) entry which is preliminary data.</text>
</comment>
<dbReference type="InterPro" id="IPR014914">
    <property type="entry name" value="RES_dom"/>
</dbReference>
<reference evidence="2 3" key="1">
    <citation type="submission" date="2015-12" db="EMBL/GenBank/DDBJ databases">
        <title>Draft genome sequence of Mesorhizobium sp. UFLA 01-765, a multitolerant efficient symbiont and plant-growth promoting strain isolated from Zn-mining soil using Leucaena leucocephala as a trap plant.</title>
        <authorList>
            <person name="Rangel W.M."/>
            <person name="Thijs S."/>
            <person name="Longatti S.M."/>
            <person name="Moreira F.M."/>
            <person name="Weyens N."/>
            <person name="Vangronsveld J."/>
            <person name="Van Hamme J.D."/>
            <person name="Bottos E.M."/>
            <person name="Rineau F."/>
        </authorList>
    </citation>
    <scope>NUCLEOTIDE SEQUENCE [LARGE SCALE GENOMIC DNA]</scope>
    <source>
        <strain evidence="2 3">UFLA 01-765</strain>
    </source>
</reference>
<dbReference type="Pfam" id="PF08808">
    <property type="entry name" value="RES"/>
    <property type="match status" value="1"/>
</dbReference>
<evidence type="ECO:0000259" key="1">
    <source>
        <dbReference type="SMART" id="SM00953"/>
    </source>
</evidence>
<gene>
    <name evidence="2" type="ORF">AU467_20560</name>
</gene>
<dbReference type="Proteomes" id="UP000053176">
    <property type="component" value="Unassembled WGS sequence"/>
</dbReference>
<organism evidence="2 3">
    <name type="scientific">Rhizobium loti</name>
    <name type="common">Mesorhizobium loti</name>
    <dbReference type="NCBI Taxonomy" id="381"/>
    <lineage>
        <taxon>Bacteria</taxon>
        <taxon>Pseudomonadati</taxon>
        <taxon>Pseudomonadota</taxon>
        <taxon>Alphaproteobacteria</taxon>
        <taxon>Hyphomicrobiales</taxon>
        <taxon>Phyllobacteriaceae</taxon>
        <taxon>Mesorhizobium</taxon>
    </lineage>
</organism>
<dbReference type="EMBL" id="LPWA01000103">
    <property type="protein sequence ID" value="KUM26717.1"/>
    <property type="molecule type" value="Genomic_DNA"/>
</dbReference>
<name>A0A101KTM8_RHILI</name>
<feature type="domain" description="RES" evidence="1">
    <location>
        <begin position="36"/>
        <end position="167"/>
    </location>
</feature>